<organism evidence="2 3">
    <name type="scientific">Sterolibacterium denitrificans</name>
    <dbReference type="NCBI Taxonomy" id="157592"/>
    <lineage>
        <taxon>Bacteria</taxon>
        <taxon>Pseudomonadati</taxon>
        <taxon>Pseudomonadota</taxon>
        <taxon>Betaproteobacteria</taxon>
        <taxon>Nitrosomonadales</taxon>
        <taxon>Sterolibacteriaceae</taxon>
        <taxon>Sterolibacterium</taxon>
    </lineage>
</organism>
<keyword evidence="3" id="KW-1185">Reference proteome</keyword>
<name>A0A7Z7MUM3_9PROT</name>
<protein>
    <submittedName>
        <fullName evidence="2">Uncharacterized protein</fullName>
    </submittedName>
</protein>
<sequence length="78" mass="8500">MEPPRTLMHWTDRAPVLSATVNLLCICIIKFLQLNSRDKRFAISLGTHPGQKAPQACGALVATKSAIMYGSKPFVNAC</sequence>
<reference evidence="2" key="1">
    <citation type="submission" date="2017-03" db="EMBL/GenBank/DDBJ databases">
        <authorList>
            <consortium name="AG Boll"/>
        </authorList>
    </citation>
    <scope>NUCLEOTIDE SEQUENCE [LARGE SCALE GENOMIC DNA]</scope>
    <source>
        <strain evidence="2">Chol</strain>
    </source>
</reference>
<gene>
    <name evidence="2" type="ORF">SDENCHOL_10893</name>
</gene>
<evidence type="ECO:0000313" key="2">
    <source>
        <dbReference type="EMBL" id="SMB23659.1"/>
    </source>
</evidence>
<accession>A0A7Z7MUM3</accession>
<evidence type="ECO:0000313" key="3">
    <source>
        <dbReference type="Proteomes" id="UP000242886"/>
    </source>
</evidence>
<dbReference type="Proteomes" id="UP000242886">
    <property type="component" value="Chromosome SDENCHOL"/>
</dbReference>
<keyword evidence="1" id="KW-1133">Transmembrane helix</keyword>
<keyword evidence="1" id="KW-0472">Membrane</keyword>
<feature type="transmembrane region" description="Helical" evidence="1">
    <location>
        <begin position="14"/>
        <end position="32"/>
    </location>
</feature>
<dbReference type="EMBL" id="LT837803">
    <property type="protein sequence ID" value="SMB23659.1"/>
    <property type="molecule type" value="Genomic_DNA"/>
</dbReference>
<keyword evidence="1" id="KW-0812">Transmembrane</keyword>
<evidence type="ECO:0000256" key="1">
    <source>
        <dbReference type="SAM" id="Phobius"/>
    </source>
</evidence>
<dbReference type="AlphaFoldDB" id="A0A7Z7MUM3"/>
<proteinExistence type="predicted"/>